<sequence length="963" mass="102756">MGLKVFVGRRDQLASVDEAVRLAHTGEPQFVVFGGEVGIGKTRLMRHVADSSAKSGMRVLSSACVELGVEGFPLAPVTAVLRGLVQEMGEAALPALLPGADALLGLLPELGTPAPAPSSQAQMFDLFAALLRRLGAERPVLLVIDDLQWADRSTRDLLGYLARTMRAARVLTIMAYRTDDLDHRHPLRPFLAELERLRGVRRSELARFSRAEIAELVAGLRAAPAARPLVDEVYRRSGGNALFAEELAQADGIGDVPDSLRDLLLHRVEQLPPSALRIVRLAAVGGREVPHRLLAATASLDEVRLLDALRAATAVQVLVATAEGYEFQHGLLREITAADLLPAERARLHRRYAEAIEADPSTVPADRLAAQIAHHWHGAGEDRKALPALVRSAEVAGNMYARAEQAQIIERTLDLWPRVPGAEQLSGHNRLDLFETAVSAATWAGEDYRALGLIDRALAEIDQAREPGRAAKLLAHRGMTLHNLDRDGALTSVEEAIRLLPAAPAHIRTSVLDLVSAVFALRGHPARARDAAEEAAQLAADLGDVKVTVNARTTLGWVLCQLGAYDESLATLQAASDRANEHNDLVQVARAQLNIAEALASLGHYTTMIDAAHAGLHAAYRSGVSRTLGALLAAHLCAALAAVGRWDEAESTGATALDMDPPNVFSAALYALRAEIAFARGEIETAREQLSLARTLLGPVSHPGPAALAATRLEAEIALVENRIGAAQATIAAALPAATSTSLALYAWPLVTIGGRIETHARVRARVQLRSATGDGAIDALRAVAAHLPTHTPLFRAYAAEFAAETGEPATSWPDVVEAWDAVGSPYPAARARLRAAEAALGVGDRPTARRWILAAAEQADRLGAQSLSEQVRLLARSSKLSLGAQAEPRARTGELERLGLTEREIEVLHLVAAGRSNRQIGEQLFISAKTASVHVSNILAKLGVNSRGEASATAHRLHLLDE</sequence>
<evidence type="ECO:0000256" key="1">
    <source>
        <dbReference type="ARBA" id="ARBA00022741"/>
    </source>
</evidence>
<dbReference type="Proteomes" id="UP000248749">
    <property type="component" value="Unassembled WGS sequence"/>
</dbReference>
<dbReference type="Pfam" id="PF00196">
    <property type="entry name" value="GerE"/>
    <property type="match status" value="1"/>
</dbReference>
<evidence type="ECO:0000259" key="4">
    <source>
        <dbReference type="PROSITE" id="PS50043"/>
    </source>
</evidence>
<evidence type="ECO:0000256" key="3">
    <source>
        <dbReference type="SAM" id="Coils"/>
    </source>
</evidence>
<dbReference type="SUPFAM" id="SSF48452">
    <property type="entry name" value="TPR-like"/>
    <property type="match status" value="1"/>
</dbReference>
<dbReference type="Pfam" id="PF13191">
    <property type="entry name" value="AAA_16"/>
    <property type="match status" value="1"/>
</dbReference>
<dbReference type="InterPro" id="IPR027417">
    <property type="entry name" value="P-loop_NTPase"/>
</dbReference>
<dbReference type="InterPro" id="IPR041664">
    <property type="entry name" value="AAA_16"/>
</dbReference>
<keyword evidence="1" id="KW-0547">Nucleotide-binding</keyword>
<dbReference type="EMBL" id="POUB01000230">
    <property type="protein sequence ID" value="PZF90308.1"/>
    <property type="molecule type" value="Genomic_DNA"/>
</dbReference>
<proteinExistence type="predicted"/>
<dbReference type="InterPro" id="IPR000792">
    <property type="entry name" value="Tscrpt_reg_LuxR_C"/>
</dbReference>
<organism evidence="5 6">
    <name type="scientific">Micromonospora deserti</name>
    <dbReference type="NCBI Taxonomy" id="2070366"/>
    <lineage>
        <taxon>Bacteria</taxon>
        <taxon>Bacillati</taxon>
        <taxon>Actinomycetota</taxon>
        <taxon>Actinomycetes</taxon>
        <taxon>Micromonosporales</taxon>
        <taxon>Micromonosporaceae</taxon>
        <taxon>Micromonospora</taxon>
    </lineage>
</organism>
<dbReference type="GO" id="GO:0005524">
    <property type="term" value="F:ATP binding"/>
    <property type="evidence" value="ECO:0007669"/>
    <property type="project" value="UniProtKB-KW"/>
</dbReference>
<evidence type="ECO:0000313" key="6">
    <source>
        <dbReference type="Proteomes" id="UP000248749"/>
    </source>
</evidence>
<keyword evidence="6" id="KW-1185">Reference proteome</keyword>
<dbReference type="SUPFAM" id="SSF52540">
    <property type="entry name" value="P-loop containing nucleoside triphosphate hydrolases"/>
    <property type="match status" value="1"/>
</dbReference>
<dbReference type="Gene3D" id="3.40.50.300">
    <property type="entry name" value="P-loop containing nucleotide triphosphate hydrolases"/>
    <property type="match status" value="1"/>
</dbReference>
<gene>
    <name evidence="5" type="ORF">C1I99_24540</name>
</gene>
<dbReference type="PANTHER" id="PTHR16305:SF35">
    <property type="entry name" value="TRANSCRIPTIONAL ACTIVATOR DOMAIN"/>
    <property type="match status" value="1"/>
</dbReference>
<dbReference type="CDD" id="cd06170">
    <property type="entry name" value="LuxR_C_like"/>
    <property type="match status" value="1"/>
</dbReference>
<dbReference type="SUPFAM" id="SSF46894">
    <property type="entry name" value="C-terminal effector domain of the bipartite response regulators"/>
    <property type="match status" value="1"/>
</dbReference>
<evidence type="ECO:0000313" key="5">
    <source>
        <dbReference type="EMBL" id="PZF90308.1"/>
    </source>
</evidence>
<dbReference type="GO" id="GO:0006355">
    <property type="term" value="P:regulation of DNA-templated transcription"/>
    <property type="evidence" value="ECO:0007669"/>
    <property type="project" value="InterPro"/>
</dbReference>
<dbReference type="GO" id="GO:0003677">
    <property type="term" value="F:DNA binding"/>
    <property type="evidence" value="ECO:0007669"/>
    <property type="project" value="InterPro"/>
</dbReference>
<dbReference type="SMART" id="SM00421">
    <property type="entry name" value="HTH_LUXR"/>
    <property type="match status" value="1"/>
</dbReference>
<dbReference type="Gene3D" id="1.10.10.10">
    <property type="entry name" value="Winged helix-like DNA-binding domain superfamily/Winged helix DNA-binding domain"/>
    <property type="match status" value="1"/>
</dbReference>
<dbReference type="PROSITE" id="PS50043">
    <property type="entry name" value="HTH_LUXR_2"/>
    <property type="match status" value="1"/>
</dbReference>
<evidence type="ECO:0000256" key="2">
    <source>
        <dbReference type="ARBA" id="ARBA00022840"/>
    </source>
</evidence>
<comment type="caution">
    <text evidence="5">The sequence shown here is derived from an EMBL/GenBank/DDBJ whole genome shotgun (WGS) entry which is preliminary data.</text>
</comment>
<dbReference type="InterPro" id="IPR011990">
    <property type="entry name" value="TPR-like_helical_dom_sf"/>
</dbReference>
<dbReference type="OrthoDB" id="5476461at2"/>
<dbReference type="InterPro" id="IPR016032">
    <property type="entry name" value="Sig_transdc_resp-reg_C-effctor"/>
</dbReference>
<dbReference type="PRINTS" id="PR00038">
    <property type="entry name" value="HTHLUXR"/>
</dbReference>
<keyword evidence="2" id="KW-0067">ATP-binding</keyword>
<feature type="coiled-coil region" evidence="3">
    <location>
        <begin position="669"/>
        <end position="730"/>
    </location>
</feature>
<dbReference type="PANTHER" id="PTHR16305">
    <property type="entry name" value="TESTICULAR SOLUBLE ADENYLYL CYCLASE"/>
    <property type="match status" value="1"/>
</dbReference>
<accession>A0A2W2CES9</accession>
<dbReference type="InterPro" id="IPR036388">
    <property type="entry name" value="WH-like_DNA-bd_sf"/>
</dbReference>
<feature type="domain" description="HTH luxR-type" evidence="4">
    <location>
        <begin position="895"/>
        <end position="959"/>
    </location>
</feature>
<dbReference type="AlphaFoldDB" id="A0A2W2CES9"/>
<dbReference type="RefSeq" id="WP_111136571.1">
    <property type="nucleotide sequence ID" value="NZ_POUB01000230.1"/>
</dbReference>
<keyword evidence="3" id="KW-0175">Coiled coil</keyword>
<dbReference type="GO" id="GO:0004016">
    <property type="term" value="F:adenylate cyclase activity"/>
    <property type="evidence" value="ECO:0007669"/>
    <property type="project" value="TreeGrafter"/>
</dbReference>
<dbReference type="Gene3D" id="1.25.40.10">
    <property type="entry name" value="Tetratricopeptide repeat domain"/>
    <property type="match status" value="1"/>
</dbReference>
<reference evidence="5 6" key="1">
    <citation type="submission" date="2018-01" db="EMBL/GenBank/DDBJ databases">
        <title>Draft genome sequence of Salinispora sp. 13K206.</title>
        <authorList>
            <person name="Sahin N."/>
            <person name="Saygin H."/>
            <person name="Ay H."/>
        </authorList>
    </citation>
    <scope>NUCLEOTIDE SEQUENCE [LARGE SCALE GENOMIC DNA]</scope>
    <source>
        <strain evidence="5 6">13K206</strain>
    </source>
</reference>
<name>A0A2W2CES9_9ACTN</name>
<dbReference type="GO" id="GO:0005737">
    <property type="term" value="C:cytoplasm"/>
    <property type="evidence" value="ECO:0007669"/>
    <property type="project" value="TreeGrafter"/>
</dbReference>
<protein>
    <submittedName>
        <fullName evidence="5">LuxR family transcriptional regulator</fullName>
    </submittedName>
</protein>